<dbReference type="AlphaFoldDB" id="A0A9X1SGZ1"/>
<feature type="transmembrane region" description="Helical" evidence="1">
    <location>
        <begin position="33"/>
        <end position="51"/>
    </location>
</feature>
<dbReference type="EMBL" id="JAJKFT010000010">
    <property type="protein sequence ID" value="MCC9630655.1"/>
    <property type="molecule type" value="Genomic_DNA"/>
</dbReference>
<dbReference type="Proteomes" id="UP001139103">
    <property type="component" value="Unassembled WGS sequence"/>
</dbReference>
<evidence type="ECO:0000256" key="1">
    <source>
        <dbReference type="SAM" id="Phobius"/>
    </source>
</evidence>
<accession>A0A9X1SGZ1</accession>
<dbReference type="RefSeq" id="WP_230221969.1">
    <property type="nucleotide sequence ID" value="NZ_JAJKFT010000010.1"/>
</dbReference>
<feature type="transmembrane region" description="Helical" evidence="1">
    <location>
        <begin position="57"/>
        <end position="77"/>
    </location>
</feature>
<sequence>MVASEEENDFPEEAAPTEERQPRDLFVPFRFSLTRLAVAIVAATLPLLFISDWNREYGWIFCISSVAIAGVVIRVHAADLPRLNVAFQLIVPCIALFACGMCCVPFIFPAIAGIGASFYFAYLMFPREAGDEHEPTSTIFLWLSGIFPFFLLCMAALFMSFGRRMSTPIPSDSYLPIVLMPTIFALLTAINLYWFATDPDEPLDDNPTRAYLYELTLVLAPCATLFWYWGKV</sequence>
<evidence type="ECO:0000313" key="2">
    <source>
        <dbReference type="EMBL" id="MCC9630655.1"/>
    </source>
</evidence>
<comment type="caution">
    <text evidence="2">The sequence shown here is derived from an EMBL/GenBank/DDBJ whole genome shotgun (WGS) entry which is preliminary data.</text>
</comment>
<protein>
    <submittedName>
        <fullName evidence="2">Uncharacterized protein</fullName>
    </submittedName>
</protein>
<evidence type="ECO:0000313" key="3">
    <source>
        <dbReference type="Proteomes" id="UP001139103"/>
    </source>
</evidence>
<feature type="transmembrane region" description="Helical" evidence="1">
    <location>
        <begin position="89"/>
        <end position="119"/>
    </location>
</feature>
<feature type="transmembrane region" description="Helical" evidence="1">
    <location>
        <begin position="210"/>
        <end position="229"/>
    </location>
</feature>
<reference evidence="2" key="1">
    <citation type="submission" date="2021-11" db="EMBL/GenBank/DDBJ databases">
        <title>Genome sequence.</title>
        <authorList>
            <person name="Sun Q."/>
        </authorList>
    </citation>
    <scope>NUCLEOTIDE SEQUENCE</scope>
    <source>
        <strain evidence="2">JC732</strain>
    </source>
</reference>
<keyword evidence="1" id="KW-0812">Transmembrane</keyword>
<proteinExistence type="predicted"/>
<feature type="transmembrane region" description="Helical" evidence="1">
    <location>
        <begin position="139"/>
        <end position="162"/>
    </location>
</feature>
<keyword evidence="3" id="KW-1185">Reference proteome</keyword>
<keyword evidence="1" id="KW-0472">Membrane</keyword>
<keyword evidence="1" id="KW-1133">Transmembrane helix</keyword>
<name>A0A9X1SGZ1_9BACT</name>
<gene>
    <name evidence="2" type="ORF">LOC68_19850</name>
</gene>
<organism evidence="2 3">
    <name type="scientific">Blastopirellula sediminis</name>
    <dbReference type="NCBI Taxonomy" id="2894196"/>
    <lineage>
        <taxon>Bacteria</taxon>
        <taxon>Pseudomonadati</taxon>
        <taxon>Planctomycetota</taxon>
        <taxon>Planctomycetia</taxon>
        <taxon>Pirellulales</taxon>
        <taxon>Pirellulaceae</taxon>
        <taxon>Blastopirellula</taxon>
    </lineage>
</organism>
<feature type="transmembrane region" description="Helical" evidence="1">
    <location>
        <begin position="174"/>
        <end position="195"/>
    </location>
</feature>